<reference evidence="1" key="2">
    <citation type="journal article" date="2015" name="Data Brief">
        <title>Shoot transcriptome of the giant reed, Arundo donax.</title>
        <authorList>
            <person name="Barrero R.A."/>
            <person name="Guerrero F.D."/>
            <person name="Moolhuijzen P."/>
            <person name="Goolsby J.A."/>
            <person name="Tidwell J."/>
            <person name="Bellgard S.E."/>
            <person name="Bellgard M.I."/>
        </authorList>
    </citation>
    <scope>NUCLEOTIDE SEQUENCE</scope>
    <source>
        <tissue evidence="1">Shoot tissue taken approximately 20 cm above the soil surface</tissue>
    </source>
</reference>
<reference evidence="1" key="1">
    <citation type="submission" date="2014-09" db="EMBL/GenBank/DDBJ databases">
        <authorList>
            <person name="Magalhaes I.L.F."/>
            <person name="Oliveira U."/>
            <person name="Santos F.R."/>
            <person name="Vidigal T.H.D.A."/>
            <person name="Brescovit A.D."/>
            <person name="Santos A.J."/>
        </authorList>
    </citation>
    <scope>NUCLEOTIDE SEQUENCE</scope>
    <source>
        <tissue evidence="1">Shoot tissue taken approximately 20 cm above the soil surface</tissue>
    </source>
</reference>
<dbReference type="AlphaFoldDB" id="A0A0A9EPP1"/>
<dbReference type="EMBL" id="GBRH01196927">
    <property type="protein sequence ID" value="JAE00969.1"/>
    <property type="molecule type" value="Transcribed_RNA"/>
</dbReference>
<accession>A0A0A9EPP1</accession>
<organism evidence="1">
    <name type="scientific">Arundo donax</name>
    <name type="common">Giant reed</name>
    <name type="synonym">Donax arundinaceus</name>
    <dbReference type="NCBI Taxonomy" id="35708"/>
    <lineage>
        <taxon>Eukaryota</taxon>
        <taxon>Viridiplantae</taxon>
        <taxon>Streptophyta</taxon>
        <taxon>Embryophyta</taxon>
        <taxon>Tracheophyta</taxon>
        <taxon>Spermatophyta</taxon>
        <taxon>Magnoliopsida</taxon>
        <taxon>Liliopsida</taxon>
        <taxon>Poales</taxon>
        <taxon>Poaceae</taxon>
        <taxon>PACMAD clade</taxon>
        <taxon>Arundinoideae</taxon>
        <taxon>Arundineae</taxon>
        <taxon>Arundo</taxon>
    </lineage>
</organism>
<proteinExistence type="predicted"/>
<protein>
    <submittedName>
        <fullName evidence="1">Uncharacterized protein</fullName>
    </submittedName>
</protein>
<sequence>MLQGMLHLLECPSKQPTSTLPSPCAHVGLPTDTTVEPMGCQVALALGPHSSQIRHAQ</sequence>
<evidence type="ECO:0000313" key="1">
    <source>
        <dbReference type="EMBL" id="JAE00969.1"/>
    </source>
</evidence>
<name>A0A0A9EPP1_ARUDO</name>